<reference evidence="2" key="1">
    <citation type="journal article" date="2014" name="Int. J. Syst. Evol. Microbiol.">
        <title>Complete genome sequence of Corynebacterium casei LMG S-19264T (=DSM 44701T), isolated from a smear-ripened cheese.</title>
        <authorList>
            <consortium name="US DOE Joint Genome Institute (JGI-PGF)"/>
            <person name="Walter F."/>
            <person name="Albersmeier A."/>
            <person name="Kalinowski J."/>
            <person name="Ruckert C."/>
        </authorList>
    </citation>
    <scope>NUCLEOTIDE SEQUENCE</scope>
    <source>
        <strain evidence="2">CGMCC 4.7272</strain>
    </source>
</reference>
<reference evidence="2" key="2">
    <citation type="submission" date="2020-09" db="EMBL/GenBank/DDBJ databases">
        <authorList>
            <person name="Sun Q."/>
            <person name="Zhou Y."/>
        </authorList>
    </citation>
    <scope>NUCLEOTIDE SEQUENCE</scope>
    <source>
        <strain evidence="2">CGMCC 4.7272</strain>
    </source>
</reference>
<dbReference type="AlphaFoldDB" id="A0A917NLT8"/>
<dbReference type="EMBL" id="BMMU01000001">
    <property type="protein sequence ID" value="GGJ07388.1"/>
    <property type="molecule type" value="Genomic_DNA"/>
</dbReference>
<evidence type="ECO:0000313" key="3">
    <source>
        <dbReference type="Proteomes" id="UP000625682"/>
    </source>
</evidence>
<feature type="compositionally biased region" description="Gly residues" evidence="1">
    <location>
        <begin position="30"/>
        <end position="40"/>
    </location>
</feature>
<accession>A0A917NLT8</accession>
<comment type="caution">
    <text evidence="2">The sequence shown here is derived from an EMBL/GenBank/DDBJ whole genome shotgun (WGS) entry which is preliminary data.</text>
</comment>
<organism evidence="2 3">
    <name type="scientific">Streptomyces lacrimifluminis</name>
    <dbReference type="NCBI Taxonomy" id="1500077"/>
    <lineage>
        <taxon>Bacteria</taxon>
        <taxon>Bacillati</taxon>
        <taxon>Actinomycetota</taxon>
        <taxon>Actinomycetes</taxon>
        <taxon>Kitasatosporales</taxon>
        <taxon>Streptomycetaceae</taxon>
        <taxon>Streptomyces</taxon>
    </lineage>
</organism>
<name>A0A917NLT8_9ACTN</name>
<sequence length="71" mass="7417">MPALQVTAEQGPHPGTPRHYPRSRGASDGPWGGVSMGRTGDGGDGKQRDNGKQACHRSTRGTSEALHQGPL</sequence>
<feature type="region of interest" description="Disordered" evidence="1">
    <location>
        <begin position="1"/>
        <end position="71"/>
    </location>
</feature>
<dbReference type="Proteomes" id="UP000625682">
    <property type="component" value="Unassembled WGS sequence"/>
</dbReference>
<protein>
    <submittedName>
        <fullName evidence="2">Uncharacterized protein</fullName>
    </submittedName>
</protein>
<evidence type="ECO:0000256" key="1">
    <source>
        <dbReference type="SAM" id="MobiDB-lite"/>
    </source>
</evidence>
<feature type="compositionally biased region" description="Basic and acidic residues" evidence="1">
    <location>
        <begin position="41"/>
        <end position="51"/>
    </location>
</feature>
<evidence type="ECO:0000313" key="2">
    <source>
        <dbReference type="EMBL" id="GGJ07388.1"/>
    </source>
</evidence>
<gene>
    <name evidence="2" type="ORF">GCM10012282_00130</name>
</gene>
<proteinExistence type="predicted"/>
<keyword evidence="3" id="KW-1185">Reference proteome</keyword>